<dbReference type="EMBL" id="SMLM01000001">
    <property type="protein sequence ID" value="TFZ05131.1"/>
    <property type="molecule type" value="Genomic_DNA"/>
</dbReference>
<evidence type="ECO:0000313" key="3">
    <source>
        <dbReference type="Proteomes" id="UP000298180"/>
    </source>
</evidence>
<accession>A0A4Z0C1M7</accession>
<dbReference type="OrthoDB" id="9979601at2"/>
<dbReference type="Proteomes" id="UP000298180">
    <property type="component" value="Unassembled WGS sequence"/>
</dbReference>
<organism evidence="2 3">
    <name type="scientific">Ramlibacter henchirensis</name>
    <dbReference type="NCBI Taxonomy" id="204072"/>
    <lineage>
        <taxon>Bacteria</taxon>
        <taxon>Pseudomonadati</taxon>
        <taxon>Pseudomonadota</taxon>
        <taxon>Betaproteobacteria</taxon>
        <taxon>Burkholderiales</taxon>
        <taxon>Comamonadaceae</taxon>
        <taxon>Ramlibacter</taxon>
    </lineage>
</organism>
<feature type="compositionally biased region" description="Basic and acidic residues" evidence="1">
    <location>
        <begin position="1"/>
        <end position="11"/>
    </location>
</feature>
<name>A0A4Z0C1M7_9BURK</name>
<proteinExistence type="predicted"/>
<feature type="region of interest" description="Disordered" evidence="1">
    <location>
        <begin position="1"/>
        <end position="59"/>
    </location>
</feature>
<reference evidence="2 3" key="1">
    <citation type="submission" date="2019-03" db="EMBL/GenBank/DDBJ databases">
        <title>Ramlibacter henchirensis DSM 14656, whole genome shotgun sequence.</title>
        <authorList>
            <person name="Zhang X."/>
            <person name="Feng G."/>
            <person name="Zhu H."/>
        </authorList>
    </citation>
    <scope>NUCLEOTIDE SEQUENCE [LARGE SCALE GENOMIC DNA]</scope>
    <source>
        <strain evidence="2 3">DSM 14656</strain>
    </source>
</reference>
<feature type="compositionally biased region" description="Basic and acidic residues" evidence="1">
    <location>
        <begin position="37"/>
        <end position="52"/>
    </location>
</feature>
<comment type="caution">
    <text evidence="2">The sequence shown here is derived from an EMBL/GenBank/DDBJ whole genome shotgun (WGS) entry which is preliminary data.</text>
</comment>
<evidence type="ECO:0000256" key="1">
    <source>
        <dbReference type="SAM" id="MobiDB-lite"/>
    </source>
</evidence>
<sequence length="59" mass="6662">MSEKEEERQDQAQEPSKGTPGRRRPRSGEGMESVLAHLREQESQRVQDDRSRGAVTPGN</sequence>
<keyword evidence="3" id="KW-1185">Reference proteome</keyword>
<evidence type="ECO:0000313" key="2">
    <source>
        <dbReference type="EMBL" id="TFZ05131.1"/>
    </source>
</evidence>
<dbReference type="RefSeq" id="WP_135261212.1">
    <property type="nucleotide sequence ID" value="NZ_SMLM01000001.1"/>
</dbReference>
<gene>
    <name evidence="2" type="ORF">EZ313_00150</name>
</gene>
<protein>
    <submittedName>
        <fullName evidence="2">Uncharacterized protein</fullName>
    </submittedName>
</protein>
<dbReference type="AlphaFoldDB" id="A0A4Z0C1M7"/>